<gene>
    <name evidence="2" type="ORF">EZM97_21450</name>
</gene>
<dbReference type="InterPro" id="IPR010870">
    <property type="entry name" value="Porin_O/P"/>
</dbReference>
<dbReference type="AlphaFoldDB" id="A0A4R0YSC7"/>
<keyword evidence="1" id="KW-0732">Signal</keyword>
<dbReference type="EMBL" id="SJTG01000003">
    <property type="protein sequence ID" value="TCI08822.1"/>
    <property type="molecule type" value="Genomic_DNA"/>
</dbReference>
<dbReference type="Gene3D" id="2.40.160.10">
    <property type="entry name" value="Porin"/>
    <property type="match status" value="1"/>
</dbReference>
<feature type="chain" id="PRO_5020571756" description="Porin" evidence="1">
    <location>
        <begin position="32"/>
        <end position="369"/>
    </location>
</feature>
<keyword evidence="3" id="KW-1185">Reference proteome</keyword>
<protein>
    <recommendedName>
        <fullName evidence="4">Porin</fullName>
    </recommendedName>
</protein>
<accession>A0A4R0YSC7</accession>
<evidence type="ECO:0008006" key="4">
    <source>
        <dbReference type="Google" id="ProtNLM"/>
    </source>
</evidence>
<dbReference type="SUPFAM" id="SSF56935">
    <property type="entry name" value="Porins"/>
    <property type="match status" value="1"/>
</dbReference>
<evidence type="ECO:0000313" key="2">
    <source>
        <dbReference type="EMBL" id="TCI08822.1"/>
    </source>
</evidence>
<name>A0A4R0YSC7_9GAMM</name>
<proteinExistence type="predicted"/>
<sequence length="369" mass="41112">MSRHLRRLVRHGVTVMLSTVLWLASSGAALAAAGDGGSWQAAPYSLGQGLYFPSQGLRIGGYADLHFYSLKGSPDTYSFRDLSLFVTKDIGSSWQFFTELEAGSFLDVSGSHTDAQEAEIDVERLYLDYHAGQSVSFRFGKFLTPVGEWNLVHADPLTWTVSRPLSTSAAFARHAAGAMMFGTLPMKGNDLDYWVFADDSKALSFGQEQDDAYPSFGVDQTLRNNFRQAIGARVLYHMLGDTLNVGLSTLNYELQSPHQKYLLSGIDFSWTSRYVNLTGEGIYRSSTDNRPDERGGFIEAELPLMQRLYLIGRYERYRSSTPAQTTTIRTEALNYRPIEGIVLKLEYRDGTHNELLAPTGWLASVAVLF</sequence>
<comment type="caution">
    <text evidence="2">The sequence shown here is derived from an EMBL/GenBank/DDBJ whole genome shotgun (WGS) entry which is preliminary data.</text>
</comment>
<organism evidence="2 3">
    <name type="scientific">Dyella soli</name>
    <dbReference type="NCBI Taxonomy" id="522319"/>
    <lineage>
        <taxon>Bacteria</taxon>
        <taxon>Pseudomonadati</taxon>
        <taxon>Pseudomonadota</taxon>
        <taxon>Gammaproteobacteria</taxon>
        <taxon>Lysobacterales</taxon>
        <taxon>Rhodanobacteraceae</taxon>
        <taxon>Dyella</taxon>
    </lineage>
</organism>
<dbReference type="Pfam" id="PF07396">
    <property type="entry name" value="Porin_O_P"/>
    <property type="match status" value="1"/>
</dbReference>
<dbReference type="Proteomes" id="UP000291822">
    <property type="component" value="Unassembled WGS sequence"/>
</dbReference>
<dbReference type="RefSeq" id="WP_131410620.1">
    <property type="nucleotide sequence ID" value="NZ_SJTG01000003.1"/>
</dbReference>
<reference evidence="2 3" key="1">
    <citation type="submission" date="2019-02" db="EMBL/GenBank/DDBJ databases">
        <title>Dyella amyloliquefaciens sp. nov., isolated from forest soil.</title>
        <authorList>
            <person name="Gao Z.-H."/>
            <person name="Qiu L.-H."/>
        </authorList>
    </citation>
    <scope>NUCLEOTIDE SEQUENCE [LARGE SCALE GENOMIC DNA]</scope>
    <source>
        <strain evidence="2 3">KACC 12747</strain>
    </source>
</reference>
<feature type="signal peptide" evidence="1">
    <location>
        <begin position="1"/>
        <end position="31"/>
    </location>
</feature>
<evidence type="ECO:0000313" key="3">
    <source>
        <dbReference type="Proteomes" id="UP000291822"/>
    </source>
</evidence>
<evidence type="ECO:0000256" key="1">
    <source>
        <dbReference type="SAM" id="SignalP"/>
    </source>
</evidence>
<dbReference type="InterPro" id="IPR023614">
    <property type="entry name" value="Porin_dom_sf"/>
</dbReference>